<dbReference type="Proteomes" id="UP001303046">
    <property type="component" value="Unassembled WGS sequence"/>
</dbReference>
<evidence type="ECO:0000313" key="2">
    <source>
        <dbReference type="Proteomes" id="UP001303046"/>
    </source>
</evidence>
<accession>A0ABR1ESM9</accession>
<organism evidence="1 2">
    <name type="scientific">Necator americanus</name>
    <name type="common">Human hookworm</name>
    <dbReference type="NCBI Taxonomy" id="51031"/>
    <lineage>
        <taxon>Eukaryota</taxon>
        <taxon>Metazoa</taxon>
        <taxon>Ecdysozoa</taxon>
        <taxon>Nematoda</taxon>
        <taxon>Chromadorea</taxon>
        <taxon>Rhabditida</taxon>
        <taxon>Rhabditina</taxon>
        <taxon>Rhabditomorpha</taxon>
        <taxon>Strongyloidea</taxon>
        <taxon>Ancylostomatidae</taxon>
        <taxon>Bunostominae</taxon>
        <taxon>Necator</taxon>
    </lineage>
</organism>
<gene>
    <name evidence="1" type="primary">Necator_chrX.g25685</name>
    <name evidence="1" type="ORF">RB195_025519</name>
</gene>
<evidence type="ECO:0008006" key="3">
    <source>
        <dbReference type="Google" id="ProtNLM"/>
    </source>
</evidence>
<keyword evidence="2" id="KW-1185">Reference proteome</keyword>
<comment type="caution">
    <text evidence="1">The sequence shown here is derived from an EMBL/GenBank/DDBJ whole genome shotgun (WGS) entry which is preliminary data.</text>
</comment>
<protein>
    <recommendedName>
        <fullName evidence="3">G-protein coupled receptors family 1 profile domain-containing protein</fullName>
    </recommendedName>
</protein>
<evidence type="ECO:0000313" key="1">
    <source>
        <dbReference type="EMBL" id="KAK6765650.1"/>
    </source>
</evidence>
<dbReference type="EMBL" id="JAVFWL010000006">
    <property type="protein sequence ID" value="KAK6765650.1"/>
    <property type="molecule type" value="Genomic_DNA"/>
</dbReference>
<name>A0ABR1ESM9_NECAM</name>
<sequence length="127" mass="14581">MGPISLKMISVYNVSGHNYFLSNSSMLYVMTAHTALASSVRFLMWIACTYPAIRKKLSTGTKASFFSKGRLKESLGRCRRDSNRTGFGRSDHPTLRSNFLQLSDTIKIRKADFITRHRERLLCRVNW</sequence>
<proteinExistence type="predicted"/>
<reference evidence="1 2" key="1">
    <citation type="submission" date="2023-08" db="EMBL/GenBank/DDBJ databases">
        <title>A Necator americanus chromosomal reference genome.</title>
        <authorList>
            <person name="Ilik V."/>
            <person name="Petrzelkova K.J."/>
            <person name="Pardy F."/>
            <person name="Fuh T."/>
            <person name="Niatou-Singa F.S."/>
            <person name="Gouil Q."/>
            <person name="Baker L."/>
            <person name="Ritchie M.E."/>
            <person name="Jex A.R."/>
            <person name="Gazzola D."/>
            <person name="Li H."/>
            <person name="Toshio Fujiwara R."/>
            <person name="Zhan B."/>
            <person name="Aroian R.V."/>
            <person name="Pafco B."/>
            <person name="Schwarz E.M."/>
        </authorList>
    </citation>
    <scope>NUCLEOTIDE SEQUENCE [LARGE SCALE GENOMIC DNA]</scope>
    <source>
        <strain evidence="1 2">Aroian</strain>
        <tissue evidence="1">Whole animal</tissue>
    </source>
</reference>